<dbReference type="InterPro" id="IPR010540">
    <property type="entry name" value="CmpB_TMEM229"/>
</dbReference>
<feature type="transmembrane region" description="Helical" evidence="1">
    <location>
        <begin position="40"/>
        <end position="60"/>
    </location>
</feature>
<keyword evidence="1" id="KW-0472">Membrane</keyword>
<keyword evidence="3" id="KW-1185">Reference proteome</keyword>
<feature type="transmembrane region" description="Helical" evidence="1">
    <location>
        <begin position="366"/>
        <end position="389"/>
    </location>
</feature>
<protein>
    <submittedName>
        <fullName evidence="2">Membrane protein</fullName>
    </submittedName>
</protein>
<dbReference type="Proteomes" id="UP001549106">
    <property type="component" value="Unassembled WGS sequence"/>
</dbReference>
<keyword evidence="1" id="KW-0812">Transmembrane</keyword>
<accession>A0ABV2M2D7</accession>
<dbReference type="RefSeq" id="WP_022067264.1">
    <property type="nucleotide sequence ID" value="NZ_BAABXN010000001.1"/>
</dbReference>
<gene>
    <name evidence="2" type="ORF">ABID24_000906</name>
</gene>
<evidence type="ECO:0000313" key="2">
    <source>
        <dbReference type="EMBL" id="MET3749672.1"/>
    </source>
</evidence>
<evidence type="ECO:0000256" key="1">
    <source>
        <dbReference type="SAM" id="Phobius"/>
    </source>
</evidence>
<reference evidence="2 3" key="1">
    <citation type="submission" date="2024-06" db="EMBL/GenBank/DDBJ databases">
        <title>Genomic Encyclopedia of Type Strains, Phase IV (KMG-IV): sequencing the most valuable type-strain genomes for metagenomic binning, comparative biology and taxonomic classification.</title>
        <authorList>
            <person name="Goeker M."/>
        </authorList>
    </citation>
    <scope>NUCLEOTIDE SEQUENCE [LARGE SCALE GENOMIC DNA]</scope>
    <source>
        <strain evidence="2 3">DSM 29492</strain>
    </source>
</reference>
<feature type="transmembrane region" description="Helical" evidence="1">
    <location>
        <begin position="66"/>
        <end position="85"/>
    </location>
</feature>
<dbReference type="EMBL" id="JBEPMJ010000004">
    <property type="protein sequence ID" value="MET3749672.1"/>
    <property type="molecule type" value="Genomic_DNA"/>
</dbReference>
<keyword evidence="1" id="KW-1133">Transmembrane helix</keyword>
<feature type="transmembrane region" description="Helical" evidence="1">
    <location>
        <begin position="301"/>
        <end position="321"/>
    </location>
</feature>
<proteinExistence type="predicted"/>
<comment type="caution">
    <text evidence="2">The sequence shown here is derived from an EMBL/GenBank/DDBJ whole genome shotgun (WGS) entry which is preliminary data.</text>
</comment>
<dbReference type="Pfam" id="PF06541">
    <property type="entry name" value="ABC_trans_CmpB"/>
    <property type="match status" value="2"/>
</dbReference>
<feature type="transmembrane region" description="Helical" evidence="1">
    <location>
        <begin position="106"/>
        <end position="127"/>
    </location>
</feature>
<feature type="transmembrane region" description="Helical" evidence="1">
    <location>
        <begin position="147"/>
        <end position="170"/>
    </location>
</feature>
<feature type="transmembrane region" description="Helical" evidence="1">
    <location>
        <begin position="333"/>
        <end position="354"/>
    </location>
</feature>
<organism evidence="2 3">
    <name type="scientific">Blautia caecimuris</name>
    <dbReference type="NCBI Taxonomy" id="1796615"/>
    <lineage>
        <taxon>Bacteria</taxon>
        <taxon>Bacillati</taxon>
        <taxon>Bacillota</taxon>
        <taxon>Clostridia</taxon>
        <taxon>Lachnospirales</taxon>
        <taxon>Lachnospiraceae</taxon>
        <taxon>Blautia</taxon>
    </lineage>
</organism>
<name>A0ABV2M2D7_9FIRM</name>
<sequence length="428" mass="49148">MVYSFYQLLWLYMIYSFIGWCGEVAVAAVKRHRFVNRGAVSGPFCPIYGLGAAVVAVFFPELKGNPLFLFLGGMVVNTFVEYVTGRIMEMSLHKKWWDYSDQKFNLGGYVCLKTSVLWGICTVLMIYVLNPVFTGLVGLIPKLWGEIILWVLFGLLIVDFIGTVIAVWGLKKKNGRIDQIREGLGRTSKLLENTMTRRLQARMIKAYPNLEKEEKEDVFASGCGFYKLACLFFIGAFLGDITETVFCRFSMGRWMSRSSVVFGPFSIVWGLGCAMLTWILYRYREQSDRRLFLCGTILGGAYEYICSVFTEIVFGTVFWDYSKIPFNLGGRINLLYCFFWGFAAIIWMKGIYPFLSRWIEKIPVRIGKPLCMIMVFFMSVNIALSGLALDRYSKRHDGLPAKNAVGELMDDWFPDPYMEKVYPNIKFR</sequence>
<feature type="transmembrane region" description="Helical" evidence="1">
    <location>
        <begin position="6"/>
        <end position="28"/>
    </location>
</feature>
<feature type="transmembrane region" description="Helical" evidence="1">
    <location>
        <begin position="260"/>
        <end position="281"/>
    </location>
</feature>
<evidence type="ECO:0000313" key="3">
    <source>
        <dbReference type="Proteomes" id="UP001549106"/>
    </source>
</evidence>